<dbReference type="OrthoDB" id="8537043at2"/>
<dbReference type="RefSeq" id="WP_087282019.1">
    <property type="nucleotide sequence ID" value="NZ_CP021455.1"/>
</dbReference>
<gene>
    <name evidence="2" type="ORF">CCO03_13980</name>
</gene>
<dbReference type="EMBL" id="CP021455">
    <property type="protein sequence ID" value="ARU05646.1"/>
    <property type="molecule type" value="Genomic_DNA"/>
</dbReference>
<evidence type="ECO:0008006" key="4">
    <source>
        <dbReference type="Google" id="ProtNLM"/>
    </source>
</evidence>
<protein>
    <recommendedName>
        <fullName evidence="4">Transmembrane protein</fullName>
    </recommendedName>
</protein>
<feature type="transmembrane region" description="Helical" evidence="1">
    <location>
        <begin position="141"/>
        <end position="160"/>
    </location>
</feature>
<keyword evidence="1" id="KW-0812">Transmembrane</keyword>
<keyword evidence="3" id="KW-1185">Reference proteome</keyword>
<evidence type="ECO:0000256" key="1">
    <source>
        <dbReference type="SAM" id="Phobius"/>
    </source>
</evidence>
<keyword evidence="1" id="KW-1133">Transmembrane helix</keyword>
<feature type="transmembrane region" description="Helical" evidence="1">
    <location>
        <begin position="7"/>
        <end position="25"/>
    </location>
</feature>
<reference evidence="2 3" key="1">
    <citation type="submission" date="2017-05" db="EMBL/GenBank/DDBJ databases">
        <authorList>
            <person name="Song R."/>
            <person name="Chenine A.L."/>
            <person name="Ruprecht R.M."/>
        </authorList>
    </citation>
    <scope>NUCLEOTIDE SEQUENCE [LARGE SCALE GENOMIC DNA]</scope>
    <source>
        <strain evidence="2 3">DSM 26136</strain>
    </source>
</reference>
<dbReference type="KEGG" id="cser:CCO03_13980"/>
<name>A0A1Y0EPZ4_9BURK</name>
<dbReference type="AlphaFoldDB" id="A0A1Y0EPZ4"/>
<feature type="transmembrane region" description="Helical" evidence="1">
    <location>
        <begin position="31"/>
        <end position="50"/>
    </location>
</feature>
<feature type="transmembrane region" description="Helical" evidence="1">
    <location>
        <begin position="62"/>
        <end position="81"/>
    </location>
</feature>
<evidence type="ECO:0000313" key="2">
    <source>
        <dbReference type="EMBL" id="ARU05646.1"/>
    </source>
</evidence>
<sequence>MTAWRLAAKLLGIGLVAALVVWTSLHPSRLTVWVLASPLLLLAWAQRQRWPATHPQHTRARALSALCVLGFALLVLASDALVTRFGWLYLTQHVGAHAALAVAFGRTLLPGRTPLCTQMAAWVHDDVTEPPLWRYTRGVTLAWTLYFTAICGLSLLLFFGASFASWTWFSTIGTLVCTGLMFALENFARRFFLPAKDRIGLLRTIEVVSRQLSRP</sequence>
<dbReference type="Proteomes" id="UP000196138">
    <property type="component" value="Chromosome"/>
</dbReference>
<accession>A0A1Y0EPZ4</accession>
<feature type="transmembrane region" description="Helical" evidence="1">
    <location>
        <begin position="87"/>
        <end position="109"/>
    </location>
</feature>
<evidence type="ECO:0000313" key="3">
    <source>
        <dbReference type="Proteomes" id="UP000196138"/>
    </source>
</evidence>
<organism evidence="2 3">
    <name type="scientific">Comamonas serinivorans</name>
    <dbReference type="NCBI Taxonomy" id="1082851"/>
    <lineage>
        <taxon>Bacteria</taxon>
        <taxon>Pseudomonadati</taxon>
        <taxon>Pseudomonadota</taxon>
        <taxon>Betaproteobacteria</taxon>
        <taxon>Burkholderiales</taxon>
        <taxon>Comamonadaceae</taxon>
        <taxon>Comamonas</taxon>
    </lineage>
</organism>
<keyword evidence="1" id="KW-0472">Membrane</keyword>
<proteinExistence type="predicted"/>
<feature type="transmembrane region" description="Helical" evidence="1">
    <location>
        <begin position="166"/>
        <end position="188"/>
    </location>
</feature>